<comment type="caution">
    <text evidence="3">The sequence shown here is derived from an EMBL/GenBank/DDBJ whole genome shotgun (WGS) entry which is preliminary data.</text>
</comment>
<sequence>MASQSQRRPVRIANCSGATGDGPFALRRLVREGPVDVVTADYLAEVNIAWLALERQQDPTKGYESSFLRQLDEETAHIIADKGIKIIHNGGALNPKGLADAIQAQLASYGIVSLKIAYVVGDDVSAVVDDLKAPGAAPHLDIAGRDLSALEKPVLSANAYLGMGGAVAALEMGADIVVCGRCCDASPVMGAAAWWHGWDESRLDELAQALIAGHCIECGCYATGGNFSGFKSIPKNWDQGFPVVEIAADGTFDVFLQDGARGMVSRDTITAQLVYEIQQSFQGPYYLNPDVIADIHDVKIASKDTNRVTVTGVRGRLPPPTTKLAVCVQGGYQTECYLFATGLDTTEKLADLKGCVDDMIPNKGDYRVLRIDQYGVPQPNPSSQALATCMFRVFAQADQSETLGTLRQTLGGYGLGGYCGQHSCMDFRTFTPRPFVSYEPFLIDYSSLSVQAVLGSKTTKVSKPSKTALFHGQKTFDSQQPLVEGSYGQTAEVPLGRRVHARSGDKGSNANVGFWVLEDDEYDWLRSFLTIDRLRGLLGDDYEESFTVERFELPNLRCVHFLVKGVLQGGISSSYRLDGLAKSFGEFLRSRLVDMPSKFVERGTI</sequence>
<feature type="domain" description="Acyclic terpene utilisation N-terminal" evidence="1">
    <location>
        <begin position="10"/>
        <end position="452"/>
    </location>
</feature>
<accession>A0AAD5RGW3</accession>
<dbReference type="Proteomes" id="UP001201980">
    <property type="component" value="Unassembled WGS sequence"/>
</dbReference>
<protein>
    <recommendedName>
        <fullName evidence="5">DUF1446 domain-containing protein</fullName>
    </recommendedName>
</protein>
<keyword evidence="4" id="KW-1185">Reference proteome</keyword>
<reference evidence="3" key="1">
    <citation type="submission" date="2022-07" db="EMBL/GenBank/DDBJ databases">
        <title>Draft genome sequence of Zalerion maritima ATCC 34329, a (micro)plastics degrading marine fungus.</title>
        <authorList>
            <person name="Paco A."/>
            <person name="Goncalves M.F.M."/>
            <person name="Rocha-Santos T.A.P."/>
            <person name="Alves A."/>
        </authorList>
    </citation>
    <scope>NUCLEOTIDE SEQUENCE</scope>
    <source>
        <strain evidence="3">ATCC 34329</strain>
    </source>
</reference>
<dbReference type="PANTHER" id="PTHR47585:SF1">
    <property type="entry name" value="DUF1446 DOMAIN-CONTAINING PROTEIN"/>
    <property type="match status" value="1"/>
</dbReference>
<evidence type="ECO:0000313" key="4">
    <source>
        <dbReference type="Proteomes" id="UP001201980"/>
    </source>
</evidence>
<gene>
    <name evidence="3" type="ORF">MKZ38_008288</name>
</gene>
<dbReference type="Pfam" id="PF23544">
    <property type="entry name" value="AtuA_ferredoxin"/>
    <property type="match status" value="1"/>
</dbReference>
<feature type="domain" description="AtuA-like ferredoxin-fold" evidence="2">
    <location>
        <begin position="494"/>
        <end position="590"/>
    </location>
</feature>
<dbReference type="EMBL" id="JAKWBI020000571">
    <property type="protein sequence ID" value="KAJ2893751.1"/>
    <property type="molecule type" value="Genomic_DNA"/>
</dbReference>
<name>A0AAD5RGW3_9PEZI</name>
<dbReference type="PANTHER" id="PTHR47585">
    <property type="match status" value="1"/>
</dbReference>
<evidence type="ECO:0008006" key="5">
    <source>
        <dbReference type="Google" id="ProtNLM"/>
    </source>
</evidence>
<organism evidence="3 4">
    <name type="scientific">Zalerion maritima</name>
    <dbReference type="NCBI Taxonomy" id="339359"/>
    <lineage>
        <taxon>Eukaryota</taxon>
        <taxon>Fungi</taxon>
        <taxon>Dikarya</taxon>
        <taxon>Ascomycota</taxon>
        <taxon>Pezizomycotina</taxon>
        <taxon>Sordariomycetes</taxon>
        <taxon>Lulworthiomycetidae</taxon>
        <taxon>Lulworthiales</taxon>
        <taxon>Lulworthiaceae</taxon>
        <taxon>Zalerion</taxon>
    </lineage>
</organism>
<proteinExistence type="predicted"/>
<dbReference type="InterPro" id="IPR056362">
    <property type="entry name" value="AtuA-like_ferredoxin_dom"/>
</dbReference>
<evidence type="ECO:0000259" key="2">
    <source>
        <dbReference type="Pfam" id="PF23544"/>
    </source>
</evidence>
<evidence type="ECO:0000313" key="3">
    <source>
        <dbReference type="EMBL" id="KAJ2893751.1"/>
    </source>
</evidence>
<dbReference type="Pfam" id="PF07287">
    <property type="entry name" value="AtuA"/>
    <property type="match status" value="1"/>
</dbReference>
<dbReference type="AlphaFoldDB" id="A0AAD5RGW3"/>
<evidence type="ECO:0000259" key="1">
    <source>
        <dbReference type="Pfam" id="PF07287"/>
    </source>
</evidence>
<dbReference type="InterPro" id="IPR010839">
    <property type="entry name" value="AtuA_N"/>
</dbReference>